<name>A0A7C3KB97_9CYAN</name>
<dbReference type="InterPro" id="IPR019728">
    <property type="entry name" value="DUF2605"/>
</dbReference>
<sequence length="107" mass="12382">MIPSNSESDLLKSLLEPLLDDFQYWFERSRTLLEENEIAFMDSEQQADLLARVLSAQQEVATVQSLFKLTDKQVGVDTAVMASWHRLVHECWQVAHRFRQEQASWGG</sequence>
<dbReference type="AlphaFoldDB" id="A0A7C3KB97"/>
<accession>A0A7C3KB97</accession>
<reference evidence="1" key="1">
    <citation type="journal article" date="2020" name="mSystems">
        <title>Genome- and Community-Level Interaction Insights into Carbon Utilization and Element Cycling Functions of Hydrothermarchaeota in Hydrothermal Sediment.</title>
        <authorList>
            <person name="Zhou Z."/>
            <person name="Liu Y."/>
            <person name="Xu W."/>
            <person name="Pan J."/>
            <person name="Luo Z.H."/>
            <person name="Li M."/>
        </authorList>
    </citation>
    <scope>NUCLEOTIDE SEQUENCE [LARGE SCALE GENOMIC DNA]</scope>
    <source>
        <strain evidence="1">SpSt-418</strain>
    </source>
</reference>
<dbReference type="EMBL" id="DSRU01000013">
    <property type="protein sequence ID" value="HFM96270.1"/>
    <property type="molecule type" value="Genomic_DNA"/>
</dbReference>
<organism evidence="1">
    <name type="scientific">Oscillatoriales cyanobacterium SpSt-418</name>
    <dbReference type="NCBI Taxonomy" id="2282169"/>
    <lineage>
        <taxon>Bacteria</taxon>
        <taxon>Bacillati</taxon>
        <taxon>Cyanobacteriota</taxon>
        <taxon>Cyanophyceae</taxon>
        <taxon>Oscillatoriophycideae</taxon>
        <taxon>Oscillatoriales</taxon>
    </lineage>
</organism>
<protein>
    <submittedName>
        <fullName evidence="1">DUF2605 domain-containing protein</fullName>
    </submittedName>
</protein>
<evidence type="ECO:0000313" key="1">
    <source>
        <dbReference type="EMBL" id="HFM96270.1"/>
    </source>
</evidence>
<gene>
    <name evidence="1" type="ORF">ENR64_00605</name>
</gene>
<dbReference type="Pfam" id="PF10792">
    <property type="entry name" value="DUF2605"/>
    <property type="match status" value="1"/>
</dbReference>
<comment type="caution">
    <text evidence="1">The sequence shown here is derived from an EMBL/GenBank/DDBJ whole genome shotgun (WGS) entry which is preliminary data.</text>
</comment>
<proteinExistence type="predicted"/>